<organism evidence="2 3">
    <name type="scientific">Enhygromyxa salina</name>
    <dbReference type="NCBI Taxonomy" id="215803"/>
    <lineage>
        <taxon>Bacteria</taxon>
        <taxon>Pseudomonadati</taxon>
        <taxon>Myxococcota</taxon>
        <taxon>Polyangia</taxon>
        <taxon>Nannocystales</taxon>
        <taxon>Nannocystaceae</taxon>
        <taxon>Enhygromyxa</taxon>
    </lineage>
</organism>
<sequence>MSFGAIVLMQSGDPDSDEFGSLDPTHDSAITEIRVEQHLSKQTTFAIRFQEDFDDKDAAEKAQELFSKSRGIAILVANGAPPEPGGPIPADLRCLVRGQIENAEFHINVGGSGSWFEIRGQDVRTRINRYNVPSQENGDTKEIIERLVSPISKSPSVGQGIKKYEKNGLSFNYRGTDLEAVYDLTKKSAYCFWLTYDVMSLAPNPGFKITTKAHIEASPERETSKGPPSAEGFDGLVLGDTDAHKFSILGDAESCETVVSFSVTSDNEAPTSATSYGQDLGDGTQSETEDATSLDASQNNGPGVAGTGGTEGESLGKGDNQGDRCMTVGGNGEPDINQWLAFAAATEASWYIRAEALTSAHMLQGIVEPHQVLEVDGGGCGVAGKYQATDVTHVINAVGHWMQVTLRSNSKNQTEELNL</sequence>
<dbReference type="EMBL" id="JMCC02000018">
    <property type="protein sequence ID" value="KIG17898.1"/>
    <property type="molecule type" value="Genomic_DNA"/>
</dbReference>
<feature type="compositionally biased region" description="Basic and acidic residues" evidence="1">
    <location>
        <begin position="215"/>
        <end position="224"/>
    </location>
</feature>
<feature type="region of interest" description="Disordered" evidence="1">
    <location>
        <begin position="263"/>
        <end position="330"/>
    </location>
</feature>
<protein>
    <submittedName>
        <fullName evidence="2">Uncharacterized protein</fullName>
    </submittedName>
</protein>
<dbReference type="AlphaFoldDB" id="A0A0C2A3E0"/>
<reference evidence="2 3" key="1">
    <citation type="submission" date="2014-12" db="EMBL/GenBank/DDBJ databases">
        <title>Genome assembly of Enhygromyxa salina DSM 15201.</title>
        <authorList>
            <person name="Sharma G."/>
            <person name="Subramanian S."/>
        </authorList>
    </citation>
    <scope>NUCLEOTIDE SEQUENCE [LARGE SCALE GENOMIC DNA]</scope>
    <source>
        <strain evidence="2 3">DSM 15201</strain>
    </source>
</reference>
<dbReference type="Proteomes" id="UP000031599">
    <property type="component" value="Unassembled WGS sequence"/>
</dbReference>
<gene>
    <name evidence="2" type="ORF">DB30_02521</name>
</gene>
<evidence type="ECO:0000256" key="1">
    <source>
        <dbReference type="SAM" id="MobiDB-lite"/>
    </source>
</evidence>
<proteinExistence type="predicted"/>
<evidence type="ECO:0000313" key="3">
    <source>
        <dbReference type="Proteomes" id="UP000031599"/>
    </source>
</evidence>
<feature type="compositionally biased region" description="Polar residues" evidence="1">
    <location>
        <begin position="263"/>
        <end position="277"/>
    </location>
</feature>
<name>A0A0C2A3E0_9BACT</name>
<evidence type="ECO:0000313" key="2">
    <source>
        <dbReference type="EMBL" id="KIG17898.1"/>
    </source>
</evidence>
<feature type="region of interest" description="Disordered" evidence="1">
    <location>
        <begin position="215"/>
        <end position="236"/>
    </location>
</feature>
<comment type="caution">
    <text evidence="2">The sequence shown here is derived from an EMBL/GenBank/DDBJ whole genome shotgun (WGS) entry which is preliminary data.</text>
</comment>
<dbReference type="RefSeq" id="WP_052547817.1">
    <property type="nucleotide sequence ID" value="NZ_JMCC02000018.1"/>
</dbReference>
<accession>A0A0C2A3E0</accession>